<evidence type="ECO:0000256" key="1">
    <source>
        <dbReference type="SAM" id="Phobius"/>
    </source>
</evidence>
<name>A0ABS1E465_9GAMM</name>
<organism evidence="2 3">
    <name type="scientific">Halorhodospira neutriphila</name>
    <dbReference type="NCBI Taxonomy" id="168379"/>
    <lineage>
        <taxon>Bacteria</taxon>
        <taxon>Pseudomonadati</taxon>
        <taxon>Pseudomonadota</taxon>
        <taxon>Gammaproteobacteria</taxon>
        <taxon>Chromatiales</taxon>
        <taxon>Ectothiorhodospiraceae</taxon>
        <taxon>Halorhodospira</taxon>
    </lineage>
</organism>
<gene>
    <name evidence="2" type="ORF">CKO13_02660</name>
</gene>
<protein>
    <recommendedName>
        <fullName evidence="4">DUF3392 domain-containing protein</fullName>
    </recommendedName>
</protein>
<accession>A0ABS1E465</accession>
<reference evidence="2 3" key="1">
    <citation type="journal article" date="2020" name="Microorganisms">
        <title>Osmotic Adaptation and Compatible Solute Biosynthesis of Phototrophic Bacteria as Revealed from Genome Analyses.</title>
        <authorList>
            <person name="Imhoff J.F."/>
            <person name="Rahn T."/>
            <person name="Kunzel S."/>
            <person name="Keller A."/>
            <person name="Neulinger S.C."/>
        </authorList>
    </citation>
    <scope>NUCLEOTIDE SEQUENCE [LARGE SCALE GENOMIC DNA]</scope>
    <source>
        <strain evidence="2 3">DSM 15116</strain>
    </source>
</reference>
<keyword evidence="1" id="KW-0472">Membrane</keyword>
<dbReference type="EMBL" id="NRSH01000016">
    <property type="protein sequence ID" value="MBK1725937.1"/>
    <property type="molecule type" value="Genomic_DNA"/>
</dbReference>
<evidence type="ECO:0000313" key="2">
    <source>
        <dbReference type="EMBL" id="MBK1725937.1"/>
    </source>
</evidence>
<keyword evidence="1" id="KW-0812">Transmembrane</keyword>
<keyword evidence="1" id="KW-1133">Transmembrane helix</keyword>
<comment type="caution">
    <text evidence="2">The sequence shown here is derived from an EMBL/GenBank/DDBJ whole genome shotgun (WGS) entry which is preliminary data.</text>
</comment>
<sequence length="110" mass="12150">MAMANELLWRSGAWTQAHIHDIALGLVATLLVIYGSSINRAFARTVRPYPWLVRVVGFVLLCAFGYGMLTALLTPLLAEALLYIETRWLGVGLLAALLVIGWLAERRGQL</sequence>
<evidence type="ECO:0008006" key="4">
    <source>
        <dbReference type="Google" id="ProtNLM"/>
    </source>
</evidence>
<feature type="transmembrane region" description="Helical" evidence="1">
    <location>
        <begin position="86"/>
        <end position="104"/>
    </location>
</feature>
<proteinExistence type="predicted"/>
<feature type="transmembrane region" description="Helical" evidence="1">
    <location>
        <begin position="51"/>
        <end position="74"/>
    </location>
</feature>
<evidence type="ECO:0000313" key="3">
    <source>
        <dbReference type="Proteomes" id="UP000738126"/>
    </source>
</evidence>
<keyword evidence="3" id="KW-1185">Reference proteome</keyword>
<feature type="transmembrane region" description="Helical" evidence="1">
    <location>
        <begin position="20"/>
        <end position="39"/>
    </location>
</feature>
<dbReference type="InterPro" id="IPR021813">
    <property type="entry name" value="DUF3392"/>
</dbReference>
<dbReference type="Pfam" id="PF11872">
    <property type="entry name" value="DUF3392"/>
    <property type="match status" value="1"/>
</dbReference>
<dbReference type="Proteomes" id="UP000738126">
    <property type="component" value="Unassembled WGS sequence"/>
</dbReference>